<dbReference type="Proteomes" id="UP001160148">
    <property type="component" value="Unassembled WGS sequence"/>
</dbReference>
<evidence type="ECO:0000313" key="1">
    <source>
        <dbReference type="EMBL" id="CAI6370593.1"/>
    </source>
</evidence>
<comment type="caution">
    <text evidence="1">The sequence shown here is derived from an EMBL/GenBank/DDBJ whole genome shotgun (WGS) entry which is preliminary data.</text>
</comment>
<protein>
    <recommendedName>
        <fullName evidence="3">Helitron helicase-like domain-containing protein</fullName>
    </recommendedName>
</protein>
<dbReference type="EMBL" id="CARXXK010000438">
    <property type="protein sequence ID" value="CAI6370593.1"/>
    <property type="molecule type" value="Genomic_DNA"/>
</dbReference>
<proteinExistence type="predicted"/>
<name>A0AAV0XRZ9_9HEMI</name>
<reference evidence="1 2" key="1">
    <citation type="submission" date="2023-01" db="EMBL/GenBank/DDBJ databases">
        <authorList>
            <person name="Whitehead M."/>
        </authorList>
    </citation>
    <scope>NUCLEOTIDE SEQUENCE [LARGE SCALE GENOMIC DNA]</scope>
</reference>
<dbReference type="AlphaFoldDB" id="A0AAV0XRZ9"/>
<organism evidence="1 2">
    <name type="scientific">Macrosiphum euphorbiae</name>
    <name type="common">potato aphid</name>
    <dbReference type="NCBI Taxonomy" id="13131"/>
    <lineage>
        <taxon>Eukaryota</taxon>
        <taxon>Metazoa</taxon>
        <taxon>Ecdysozoa</taxon>
        <taxon>Arthropoda</taxon>
        <taxon>Hexapoda</taxon>
        <taxon>Insecta</taxon>
        <taxon>Pterygota</taxon>
        <taxon>Neoptera</taxon>
        <taxon>Paraneoptera</taxon>
        <taxon>Hemiptera</taxon>
        <taxon>Sternorrhyncha</taxon>
        <taxon>Aphidomorpha</taxon>
        <taxon>Aphidoidea</taxon>
        <taxon>Aphididae</taxon>
        <taxon>Macrosiphini</taxon>
        <taxon>Macrosiphum</taxon>
    </lineage>
</organism>
<evidence type="ECO:0000313" key="2">
    <source>
        <dbReference type="Proteomes" id="UP001160148"/>
    </source>
</evidence>
<evidence type="ECO:0008006" key="3">
    <source>
        <dbReference type="Google" id="ProtNLM"/>
    </source>
</evidence>
<gene>
    <name evidence="1" type="ORF">MEUPH1_LOCUS24699</name>
</gene>
<accession>A0AAV0XRZ9</accession>
<keyword evidence="2" id="KW-1185">Reference proteome</keyword>
<sequence>MAPIDCVQPIVDNELEVSDNIHEIRRKTRDNIVNTEHEHRAEELSWYFLFPHGINGWGEQREIKITPLDYYQQRILGSDLRFQRNDYLFYALSMFEYKRIKATIQACLKKLVGPDGKIEDLHLITKALRGSSAYWRTALNECLAKIRSLGPPTYFITCS</sequence>